<dbReference type="Proteomes" id="UP000663872">
    <property type="component" value="Unassembled WGS sequence"/>
</dbReference>
<proteinExistence type="predicted"/>
<evidence type="ECO:0000256" key="2">
    <source>
        <dbReference type="ARBA" id="ARBA00022553"/>
    </source>
</evidence>
<feature type="compositionally biased region" description="Low complexity" evidence="5">
    <location>
        <begin position="180"/>
        <end position="193"/>
    </location>
</feature>
<feature type="domain" description="RUN" evidence="6">
    <location>
        <begin position="31"/>
        <end position="159"/>
    </location>
</feature>
<feature type="compositionally biased region" description="Low complexity" evidence="5">
    <location>
        <begin position="858"/>
        <end position="870"/>
    </location>
</feature>
<organism evidence="7 8">
    <name type="scientific">Rotaria socialis</name>
    <dbReference type="NCBI Taxonomy" id="392032"/>
    <lineage>
        <taxon>Eukaryota</taxon>
        <taxon>Metazoa</taxon>
        <taxon>Spiralia</taxon>
        <taxon>Gnathifera</taxon>
        <taxon>Rotifera</taxon>
        <taxon>Eurotatoria</taxon>
        <taxon>Bdelloidea</taxon>
        <taxon>Philodinida</taxon>
        <taxon>Philodinidae</taxon>
        <taxon>Rotaria</taxon>
    </lineage>
</organism>
<evidence type="ECO:0000313" key="8">
    <source>
        <dbReference type="Proteomes" id="UP000663872"/>
    </source>
</evidence>
<dbReference type="PANTHER" id="PTHR45971:SF1">
    <property type="entry name" value="RUBICON, ISOFORM A"/>
    <property type="match status" value="1"/>
</dbReference>
<dbReference type="Pfam" id="PF13901">
    <property type="entry name" value="RH_dom"/>
    <property type="match status" value="1"/>
</dbReference>
<evidence type="ECO:0000256" key="3">
    <source>
        <dbReference type="ARBA" id="ARBA00022753"/>
    </source>
</evidence>
<dbReference type="EMBL" id="CAJNYT010005054">
    <property type="protein sequence ID" value="CAF3709883.1"/>
    <property type="molecule type" value="Genomic_DNA"/>
</dbReference>
<feature type="region of interest" description="Disordered" evidence="5">
    <location>
        <begin position="176"/>
        <end position="200"/>
    </location>
</feature>
<dbReference type="PROSITE" id="PS50826">
    <property type="entry name" value="RUN"/>
    <property type="match status" value="1"/>
</dbReference>
<dbReference type="InterPro" id="IPR004012">
    <property type="entry name" value="Run_dom"/>
</dbReference>
<evidence type="ECO:0000256" key="5">
    <source>
        <dbReference type="SAM" id="MobiDB-lite"/>
    </source>
</evidence>
<dbReference type="Pfam" id="PF02759">
    <property type="entry name" value="RUN"/>
    <property type="match status" value="1"/>
</dbReference>
<keyword evidence="3" id="KW-0967">Endosome</keyword>
<dbReference type="InterPro" id="IPR052428">
    <property type="entry name" value="Autophagy_HostDef_Reg"/>
</dbReference>
<dbReference type="Pfam" id="PF21054">
    <property type="entry name" value="RUBC_PIKBD"/>
    <property type="match status" value="1"/>
</dbReference>
<feature type="region of interest" description="Disordered" evidence="5">
    <location>
        <begin position="858"/>
        <end position="879"/>
    </location>
</feature>
<comment type="caution">
    <text evidence="7">The sequence shown here is derived from an EMBL/GenBank/DDBJ whole genome shotgun (WGS) entry which is preliminary data.</text>
</comment>
<evidence type="ECO:0000256" key="1">
    <source>
        <dbReference type="ARBA" id="ARBA00004603"/>
    </source>
</evidence>
<evidence type="ECO:0000256" key="4">
    <source>
        <dbReference type="ARBA" id="ARBA00023006"/>
    </source>
</evidence>
<name>A0A818VC26_9BILA</name>
<sequence length="879" mass="100652">MNNPPPSVNSLLTSIKSTVELLIQFRGDSLTTKYGAIERLRLAILAILSHGLKQNTQDIYEQLWQLIVRLNANSQRYIHLLQDIYHKENIRQSVEQWIDQSVISQCLSQQLSCAEHDHDLLEQYYYPHAFTRILPFYHAFLICIRTVEYSDPSLLVNIDPKLSIVGFYPIPSANDATNQSNISPSSSTVVSNGKSKDDTQQKLRSLGQQRILHRRIHSDPIFSIPKDSIRSLGQQRILHRRIHSDPIFSIPKDSISANRSHVASPSPLDQPIYDESVVQPQYNIPNISYFQSDEYGSYGSSYGSRGDIFDQNKQTKITLGKATNSKSPNRQSISSEITIIDEPTNALYTNRLSTIMNNDETILSVGSTSPMDRSITMSATDYPARTSRLPHSSLLWPRKGQTLDNYIRECDLKTQTDVEKENAHFYFSEAIISAIEQIKFTQQCNKYFGQSWSSSIANIISPCETAHTSSSVSSSSPPSQQYIPCNSKLLSNTETKNLITQQHDEMTESTTDSSEPPNNFDWSIRSSILSLNLQESSAEAIALALMETWKNFKVPTAPELFWMIPHDEDLPQELLPLPDGISIDPSEDYLSNEDGQRILCRGNSQWAPPREQLIFHIHQPPNRDFQLKKQGYLCAGCGRHVEKGFAYRYRYCEYTGKYFCRSCHSDKKTFLPSYVITKWDFSSKHSVSNFAFDYLNRIYSEPTFNVNDLNPKLFEKNKQLRAIDELRWSLFYLRHYILTCRFAEEKNCPQILQKLPSYMYADPYSYSIQDLFKAKSGDLIKVLEPIVLNLREHALNCALCYAKGFICEICMNEKSIIFPFDLDVTSVCQVCQSCFHFQCHESKKYHCPKCQRNKSRNNLTSSNRSNTPTNIQQEDDIVA</sequence>
<dbReference type="Gene3D" id="1.20.58.900">
    <property type="match status" value="1"/>
</dbReference>
<gene>
    <name evidence="7" type="ORF">GRG538_LOCUS28929</name>
</gene>
<dbReference type="GO" id="GO:0005770">
    <property type="term" value="C:late endosome"/>
    <property type="evidence" value="ECO:0007669"/>
    <property type="project" value="UniProtKB-SubCell"/>
</dbReference>
<dbReference type="InterPro" id="IPR048569">
    <property type="entry name" value="RUBC_PIKBD"/>
</dbReference>
<evidence type="ECO:0000313" key="7">
    <source>
        <dbReference type="EMBL" id="CAF3709883.1"/>
    </source>
</evidence>
<evidence type="ECO:0000259" key="6">
    <source>
        <dbReference type="PROSITE" id="PS50826"/>
    </source>
</evidence>
<dbReference type="GO" id="GO:0006914">
    <property type="term" value="P:autophagy"/>
    <property type="evidence" value="ECO:0007669"/>
    <property type="project" value="UniProtKB-KW"/>
</dbReference>
<dbReference type="SUPFAM" id="SSF140741">
    <property type="entry name" value="RUN domain-like"/>
    <property type="match status" value="1"/>
</dbReference>
<protein>
    <recommendedName>
        <fullName evidence="6">RUN domain-containing protein</fullName>
    </recommendedName>
</protein>
<dbReference type="PANTHER" id="PTHR45971">
    <property type="entry name" value="PHOX (PX) DOMAIN-CONTAINING PROTEIN"/>
    <property type="match status" value="1"/>
</dbReference>
<dbReference type="GO" id="GO:1901981">
    <property type="term" value="F:phosphatidylinositol phosphate binding"/>
    <property type="evidence" value="ECO:0007669"/>
    <property type="project" value="TreeGrafter"/>
</dbReference>
<accession>A0A818VC26</accession>
<keyword evidence="2" id="KW-0597">Phosphoprotein</keyword>
<comment type="subcellular location">
    <subcellularLocation>
        <location evidence="1">Late endosome</location>
    </subcellularLocation>
</comment>
<dbReference type="InterPro" id="IPR037213">
    <property type="entry name" value="Run_dom_sf"/>
</dbReference>
<dbReference type="SMART" id="SM01175">
    <property type="entry name" value="DUF4206"/>
    <property type="match status" value="1"/>
</dbReference>
<dbReference type="AlphaFoldDB" id="A0A818VC26"/>
<dbReference type="CDD" id="cd15489">
    <property type="entry name" value="PHD_SF"/>
    <property type="match status" value="1"/>
</dbReference>
<dbReference type="InterPro" id="IPR025258">
    <property type="entry name" value="RH_dom"/>
</dbReference>
<keyword evidence="4" id="KW-0072">Autophagy</keyword>
<reference evidence="7" key="1">
    <citation type="submission" date="2021-02" db="EMBL/GenBank/DDBJ databases">
        <authorList>
            <person name="Nowell W R."/>
        </authorList>
    </citation>
    <scope>NUCLEOTIDE SEQUENCE</scope>
</reference>